<gene>
    <name evidence="15" type="primary">GLN1</name>
    <name evidence="15" type="ORF">HETSPECPRED_002312</name>
</gene>
<evidence type="ECO:0000259" key="14">
    <source>
        <dbReference type="PROSITE" id="PS51987"/>
    </source>
</evidence>
<evidence type="ECO:0000256" key="6">
    <source>
        <dbReference type="ARBA" id="ARBA00022741"/>
    </source>
</evidence>
<dbReference type="PROSITE" id="PS51986">
    <property type="entry name" value="GS_BETA_GRASP"/>
    <property type="match status" value="1"/>
</dbReference>
<dbReference type="Gene3D" id="3.10.20.70">
    <property type="entry name" value="Glutamine synthetase, N-terminal domain"/>
    <property type="match status" value="1"/>
</dbReference>
<dbReference type="InterPro" id="IPR050292">
    <property type="entry name" value="Glutamine_Synthetase"/>
</dbReference>
<dbReference type="GO" id="GO:0005737">
    <property type="term" value="C:cytoplasm"/>
    <property type="evidence" value="ECO:0007669"/>
    <property type="project" value="TreeGrafter"/>
</dbReference>
<dbReference type="FunFam" id="3.30.590.10:FF:000004">
    <property type="entry name" value="Glutamine synthetase"/>
    <property type="match status" value="1"/>
</dbReference>
<dbReference type="AlphaFoldDB" id="A0A8H3F0U4"/>
<dbReference type="InterPro" id="IPR008146">
    <property type="entry name" value="Gln_synth_cat_dom"/>
</dbReference>
<dbReference type="SUPFAM" id="SSF54368">
    <property type="entry name" value="Glutamine synthetase, N-terminal domain"/>
    <property type="match status" value="1"/>
</dbReference>
<dbReference type="EC" id="6.3.1.2" evidence="3 11"/>
<sequence>MAESTTVSNTANLLKYMQLDQKGKVLAEYIWIDGSNGVRSKTKTLDKAVKSADELSEWNFDGSSCGQAPGDNSDVYLRPVAIFPDPFRGGENILVMCETWDHDGSPNKFNYRHEAARLMDAHAQHEPWFGLEQEYTLFGPDGWPYGWPKNGFPAPQGPYYCGVGTNKVYCRDVVEAHYKACLYAGIKISGINAEVMPSQWEFQVGPCEGIELGDHLWMARFLLKRVAEEFGIVITIDPKPIKGDWNGTGLHTNVSTKEMREDGGMKAIEAMMSKLEKRNTEHIEVYGEGNRDRMTGEHETANIDRFTWGVANRGASVRVPRQCAAAGKGYFEDRRPASNADPYQITGIMMETVSDPASLLAAEYKICSVRANIQKPQLTKPPQMFGGVEGETFDPAKKAEGK</sequence>
<evidence type="ECO:0000256" key="2">
    <source>
        <dbReference type="ARBA" id="ARBA00011823"/>
    </source>
</evidence>
<evidence type="ECO:0000313" key="16">
    <source>
        <dbReference type="Proteomes" id="UP000664521"/>
    </source>
</evidence>
<dbReference type="Gene3D" id="3.30.590.10">
    <property type="entry name" value="Glutamine synthetase/guanido kinase, catalytic domain"/>
    <property type="match status" value="1"/>
</dbReference>
<reference evidence="15" key="1">
    <citation type="submission" date="2021-03" db="EMBL/GenBank/DDBJ databases">
        <authorList>
            <person name="Tagirdzhanova G."/>
        </authorList>
    </citation>
    <scope>NUCLEOTIDE SEQUENCE</scope>
</reference>
<dbReference type="GO" id="GO:0005524">
    <property type="term" value="F:ATP binding"/>
    <property type="evidence" value="ECO:0007669"/>
    <property type="project" value="UniProtKB-KW"/>
</dbReference>
<dbReference type="InterPro" id="IPR027303">
    <property type="entry name" value="Gln_synth_gly_rich_site"/>
</dbReference>
<dbReference type="PROSITE" id="PS00180">
    <property type="entry name" value="GLNA_1"/>
    <property type="match status" value="1"/>
</dbReference>
<feature type="domain" description="GS beta-grasp" evidence="13">
    <location>
        <begin position="25"/>
        <end position="104"/>
    </location>
</feature>
<keyword evidence="7 11" id="KW-0067">ATP-binding</keyword>
<evidence type="ECO:0000256" key="11">
    <source>
        <dbReference type="RuleBase" id="RU004356"/>
    </source>
</evidence>
<dbReference type="SUPFAM" id="SSF55931">
    <property type="entry name" value="Glutamine synthetase/guanido kinase"/>
    <property type="match status" value="1"/>
</dbReference>
<dbReference type="OrthoDB" id="1936100at2759"/>
<dbReference type="PANTHER" id="PTHR20852:SF57">
    <property type="entry name" value="GLUTAMINE SYNTHETASE 2 CYTOPLASMIC"/>
    <property type="match status" value="1"/>
</dbReference>
<evidence type="ECO:0000256" key="1">
    <source>
        <dbReference type="ARBA" id="ARBA00009897"/>
    </source>
</evidence>
<comment type="caution">
    <text evidence="15">The sequence shown here is derived from an EMBL/GenBank/DDBJ whole genome shotgun (WGS) entry which is preliminary data.</text>
</comment>
<name>A0A8H3F0U4_9LECA</name>
<keyword evidence="16" id="KW-1185">Reference proteome</keyword>
<dbReference type="GO" id="GO:0004356">
    <property type="term" value="F:glutamine synthetase activity"/>
    <property type="evidence" value="ECO:0007669"/>
    <property type="project" value="UniProtKB-EC"/>
</dbReference>
<dbReference type="InterPro" id="IPR027302">
    <property type="entry name" value="Gln_synth_N_conserv_site"/>
</dbReference>
<dbReference type="GO" id="GO:0006542">
    <property type="term" value="P:glutamine biosynthetic process"/>
    <property type="evidence" value="ECO:0007669"/>
    <property type="project" value="InterPro"/>
</dbReference>
<evidence type="ECO:0000313" key="15">
    <source>
        <dbReference type="EMBL" id="CAF9915135.1"/>
    </source>
</evidence>
<accession>A0A8H3F0U4</accession>
<organism evidence="15 16">
    <name type="scientific">Heterodermia speciosa</name>
    <dbReference type="NCBI Taxonomy" id="116794"/>
    <lineage>
        <taxon>Eukaryota</taxon>
        <taxon>Fungi</taxon>
        <taxon>Dikarya</taxon>
        <taxon>Ascomycota</taxon>
        <taxon>Pezizomycotina</taxon>
        <taxon>Lecanoromycetes</taxon>
        <taxon>OSLEUM clade</taxon>
        <taxon>Lecanoromycetidae</taxon>
        <taxon>Caliciales</taxon>
        <taxon>Physciaceae</taxon>
        <taxon>Heterodermia</taxon>
    </lineage>
</organism>
<evidence type="ECO:0000259" key="13">
    <source>
        <dbReference type="PROSITE" id="PS51986"/>
    </source>
</evidence>
<comment type="similarity">
    <text evidence="1 9 10">Belongs to the glutamine synthetase family.</text>
</comment>
<dbReference type="Pfam" id="PF03951">
    <property type="entry name" value="Gln-synt_N"/>
    <property type="match status" value="1"/>
</dbReference>
<comment type="catalytic activity">
    <reaction evidence="8 11">
        <text>L-glutamate + NH4(+) + ATP = L-glutamine + ADP + phosphate + H(+)</text>
        <dbReference type="Rhea" id="RHEA:16169"/>
        <dbReference type="ChEBI" id="CHEBI:15378"/>
        <dbReference type="ChEBI" id="CHEBI:28938"/>
        <dbReference type="ChEBI" id="CHEBI:29985"/>
        <dbReference type="ChEBI" id="CHEBI:30616"/>
        <dbReference type="ChEBI" id="CHEBI:43474"/>
        <dbReference type="ChEBI" id="CHEBI:58359"/>
        <dbReference type="ChEBI" id="CHEBI:456216"/>
        <dbReference type="EC" id="6.3.1.2"/>
    </reaction>
</comment>
<evidence type="ECO:0000256" key="8">
    <source>
        <dbReference type="ARBA" id="ARBA00049436"/>
    </source>
</evidence>
<evidence type="ECO:0000256" key="12">
    <source>
        <dbReference type="SAM" id="MobiDB-lite"/>
    </source>
</evidence>
<dbReference type="PROSITE" id="PS00181">
    <property type="entry name" value="GLNA_ATP"/>
    <property type="match status" value="1"/>
</dbReference>
<dbReference type="PANTHER" id="PTHR20852">
    <property type="entry name" value="GLUTAMINE SYNTHETASE"/>
    <property type="match status" value="1"/>
</dbReference>
<evidence type="ECO:0000256" key="3">
    <source>
        <dbReference type="ARBA" id="ARBA00012937"/>
    </source>
</evidence>
<evidence type="ECO:0000256" key="4">
    <source>
        <dbReference type="ARBA" id="ARBA00021364"/>
    </source>
</evidence>
<evidence type="ECO:0000256" key="5">
    <source>
        <dbReference type="ARBA" id="ARBA00022598"/>
    </source>
</evidence>
<feature type="domain" description="GS catalytic" evidence="14">
    <location>
        <begin position="111"/>
        <end position="402"/>
    </location>
</feature>
<dbReference type="Pfam" id="PF00120">
    <property type="entry name" value="Gln-synt_C"/>
    <property type="match status" value="1"/>
</dbReference>
<dbReference type="InterPro" id="IPR036651">
    <property type="entry name" value="Gln_synt_N_sf"/>
</dbReference>
<dbReference type="FunFam" id="3.10.20.70:FF:000004">
    <property type="entry name" value="Glutamine synthetase"/>
    <property type="match status" value="1"/>
</dbReference>
<dbReference type="InterPro" id="IPR008147">
    <property type="entry name" value="Gln_synt_N"/>
</dbReference>
<protein>
    <recommendedName>
        <fullName evidence="4 11">Glutamine synthetase</fullName>
        <ecNumber evidence="3 11">6.3.1.2</ecNumber>
    </recommendedName>
</protein>
<dbReference type="PROSITE" id="PS51987">
    <property type="entry name" value="GS_CATALYTIC"/>
    <property type="match status" value="1"/>
</dbReference>
<dbReference type="EMBL" id="CAJPDS010000015">
    <property type="protein sequence ID" value="CAF9915135.1"/>
    <property type="molecule type" value="Genomic_DNA"/>
</dbReference>
<proteinExistence type="inferred from homology"/>
<evidence type="ECO:0000256" key="9">
    <source>
        <dbReference type="PROSITE-ProRule" id="PRU01330"/>
    </source>
</evidence>
<keyword evidence="6 11" id="KW-0547">Nucleotide-binding</keyword>
<dbReference type="InterPro" id="IPR014746">
    <property type="entry name" value="Gln_synth/guanido_kin_cat_dom"/>
</dbReference>
<comment type="subunit">
    <text evidence="2">Homooctamer.</text>
</comment>
<evidence type="ECO:0000256" key="7">
    <source>
        <dbReference type="ARBA" id="ARBA00022840"/>
    </source>
</evidence>
<keyword evidence="5 11" id="KW-0436">Ligase</keyword>
<evidence type="ECO:0000256" key="10">
    <source>
        <dbReference type="RuleBase" id="RU000384"/>
    </source>
</evidence>
<dbReference type="SMART" id="SM01230">
    <property type="entry name" value="Gln-synt_C"/>
    <property type="match status" value="1"/>
</dbReference>
<feature type="region of interest" description="Disordered" evidence="12">
    <location>
        <begin position="378"/>
        <end position="402"/>
    </location>
</feature>
<dbReference type="Proteomes" id="UP000664521">
    <property type="component" value="Unassembled WGS sequence"/>
</dbReference>